<reference evidence="3" key="1">
    <citation type="submission" date="2018-06" db="EMBL/GenBank/DDBJ databases">
        <title>Genetic variation in a complex polyploid: unveiling the dynamic allelic features of sugarcane.</title>
        <authorList>
            <person name="Sforca D.A."/>
            <person name="Vautrin S."/>
            <person name="Cardoso-Silva C.B."/>
            <person name="Mancini M.C."/>
            <person name="Cruz M.V.R."/>
            <person name="Pereira G.S."/>
            <person name="Conte M."/>
            <person name="Bellec A."/>
            <person name="Dahmer N."/>
            <person name="Fourment J."/>
            <person name="Rodde N."/>
            <person name="Sluys M.-A.V."/>
            <person name="Vicentini R."/>
            <person name="Garcia A.A.F."/>
            <person name="Forni-Martins E.R."/>
            <person name="Vincentz M."/>
            <person name="Berges H."/>
            <person name="Souza A.P."/>
        </authorList>
    </citation>
    <scope>NUCLEOTIDE SEQUENCE</scope>
    <source>
        <tissue evidence="3">Leaves</tissue>
    </source>
</reference>
<feature type="compositionally biased region" description="Low complexity" evidence="1">
    <location>
        <begin position="218"/>
        <end position="230"/>
    </location>
</feature>
<proteinExistence type="predicted"/>
<dbReference type="PANTHER" id="PTHR45125:SF40">
    <property type="entry name" value="OS06G0117800 PROTEIN"/>
    <property type="match status" value="1"/>
</dbReference>
<feature type="compositionally biased region" description="Polar residues" evidence="1">
    <location>
        <begin position="176"/>
        <end position="188"/>
    </location>
</feature>
<sequence length="340" mass="39156">MHGSSQMSCPAMNGQPSQGFSIDNNYCSQDRPSLKPQRAANKKNVSRRGTAFTKEDLVVCSAFLNISKDPITGVNQTSGGYYKRMHYYFNEHKPEGSNRSQIAVQHRWALIQKAMNKFCGLKEDIDRQNESGKNEQDRIDDAVQMYEMNEPFTIMHCWKKLRNEAKWTNKFLELNNSTSPDGMSSPPTQGHVESGNENIDTSRPEGRDSAKRRRSKSFTETSSSSTVVEVLPRLQEQSEKTEQKQDQQMAEILSRKDEKIKIQRDLFNLQKKHMKMSMQQKKKENVFREKESEAQLISAESGIMSIDIEKVPPHLKNYYLGMQRLIMERRGFISPSNNEN</sequence>
<dbReference type="AlphaFoldDB" id="A0A4P2THY0"/>
<feature type="compositionally biased region" description="Basic and acidic residues" evidence="1">
    <location>
        <begin position="236"/>
        <end position="245"/>
    </location>
</feature>
<feature type="compositionally biased region" description="Basic and acidic residues" evidence="1">
    <location>
        <begin position="200"/>
        <end position="209"/>
    </location>
</feature>
<dbReference type="PANTHER" id="PTHR45125">
    <property type="entry name" value="F21J9.4-RELATED"/>
    <property type="match status" value="1"/>
</dbReference>
<dbReference type="Pfam" id="PF14303">
    <property type="entry name" value="NAM-associated"/>
    <property type="match status" value="1"/>
</dbReference>
<feature type="region of interest" description="Disordered" evidence="1">
    <location>
        <begin position="20"/>
        <end position="47"/>
    </location>
</feature>
<evidence type="ECO:0000256" key="1">
    <source>
        <dbReference type="SAM" id="MobiDB-lite"/>
    </source>
</evidence>
<feature type="domain" description="No apical meristem-associated C-terminal" evidence="2">
    <location>
        <begin position="151"/>
        <end position="326"/>
    </location>
</feature>
<name>A0A4P2THY0_9POAL</name>
<organism evidence="3">
    <name type="scientific">Saccharum hybrid cultivar SP80-3280</name>
    <dbReference type="NCBI Taxonomy" id="193079"/>
    <lineage>
        <taxon>Eukaryota</taxon>
        <taxon>Viridiplantae</taxon>
        <taxon>Streptophyta</taxon>
        <taxon>Embryophyta</taxon>
        <taxon>Tracheophyta</taxon>
        <taxon>Spermatophyta</taxon>
        <taxon>Magnoliopsida</taxon>
        <taxon>Liliopsida</taxon>
        <taxon>Poales</taxon>
        <taxon>Poaceae</taxon>
        <taxon>PACMAD clade</taxon>
        <taxon>Panicoideae</taxon>
        <taxon>Andropogonodae</taxon>
        <taxon>Andropogoneae</taxon>
        <taxon>Saccharinae</taxon>
        <taxon>Saccharum</taxon>
        <taxon>Saccharum officinarum species complex</taxon>
    </lineage>
</organism>
<feature type="region of interest" description="Disordered" evidence="1">
    <location>
        <begin position="176"/>
        <end position="248"/>
    </location>
</feature>
<feature type="compositionally biased region" description="Polar residues" evidence="1">
    <location>
        <begin position="20"/>
        <end position="31"/>
    </location>
</feature>
<protein>
    <submittedName>
        <fullName evidence="3">NAM-like protein</fullName>
    </submittedName>
</protein>
<dbReference type="InterPro" id="IPR029466">
    <property type="entry name" value="NAM-associated_C"/>
</dbReference>
<accession>A0A4P2THY0</accession>
<evidence type="ECO:0000313" key="3">
    <source>
        <dbReference type="EMBL" id="AWY10706.1"/>
    </source>
</evidence>
<evidence type="ECO:0000259" key="2">
    <source>
        <dbReference type="Pfam" id="PF14303"/>
    </source>
</evidence>
<gene>
    <name evidence="3" type="ORF">Sh276O20_g0160</name>
</gene>
<dbReference type="EMBL" id="MH463482">
    <property type="protein sequence ID" value="AWY10706.1"/>
    <property type="molecule type" value="Genomic_DNA"/>
</dbReference>